<evidence type="ECO:0000313" key="7">
    <source>
        <dbReference type="Proteomes" id="UP001652660"/>
    </source>
</evidence>
<dbReference type="InterPro" id="IPR011009">
    <property type="entry name" value="Kinase-like_dom_sf"/>
</dbReference>
<dbReference type="GO" id="GO:0005524">
    <property type="term" value="F:ATP binding"/>
    <property type="evidence" value="ECO:0007669"/>
    <property type="project" value="UniProtKB-KW"/>
</dbReference>
<feature type="domain" description="Protein kinase" evidence="6">
    <location>
        <begin position="95"/>
        <end position="315"/>
    </location>
</feature>
<keyword evidence="1" id="KW-0723">Serine/threonine-protein kinase</keyword>
<dbReference type="Gene3D" id="1.10.510.10">
    <property type="entry name" value="Transferase(Phosphotransferase) domain 1"/>
    <property type="match status" value="1"/>
</dbReference>
<dbReference type="AlphaFoldDB" id="A0A6P6SXH7"/>
<keyword evidence="7" id="KW-1185">Reference proteome</keyword>
<dbReference type="RefSeq" id="XP_027070522.1">
    <property type="nucleotide sequence ID" value="XM_027214721.1"/>
</dbReference>
<organism evidence="7 8">
    <name type="scientific">Coffea arabica</name>
    <name type="common">Arabian coffee</name>
    <dbReference type="NCBI Taxonomy" id="13443"/>
    <lineage>
        <taxon>Eukaryota</taxon>
        <taxon>Viridiplantae</taxon>
        <taxon>Streptophyta</taxon>
        <taxon>Embryophyta</taxon>
        <taxon>Tracheophyta</taxon>
        <taxon>Spermatophyta</taxon>
        <taxon>Magnoliopsida</taxon>
        <taxon>eudicotyledons</taxon>
        <taxon>Gunneridae</taxon>
        <taxon>Pentapetalae</taxon>
        <taxon>asterids</taxon>
        <taxon>lamiids</taxon>
        <taxon>Gentianales</taxon>
        <taxon>Rubiaceae</taxon>
        <taxon>Ixoroideae</taxon>
        <taxon>Gardenieae complex</taxon>
        <taxon>Bertiereae - Coffeeae clade</taxon>
        <taxon>Coffeeae</taxon>
        <taxon>Coffea</taxon>
    </lineage>
</organism>
<evidence type="ECO:0000313" key="8">
    <source>
        <dbReference type="RefSeq" id="XP_027070522.1"/>
    </source>
</evidence>
<evidence type="ECO:0000259" key="6">
    <source>
        <dbReference type="PROSITE" id="PS50011"/>
    </source>
</evidence>
<keyword evidence="4" id="KW-0418">Kinase</keyword>
<dbReference type="Pfam" id="PF00069">
    <property type="entry name" value="Pkinase"/>
    <property type="match status" value="1"/>
</dbReference>
<evidence type="ECO:0000256" key="5">
    <source>
        <dbReference type="ARBA" id="ARBA00022840"/>
    </source>
</evidence>
<evidence type="ECO:0000256" key="2">
    <source>
        <dbReference type="ARBA" id="ARBA00022679"/>
    </source>
</evidence>
<dbReference type="Proteomes" id="UP001652660">
    <property type="component" value="Chromosome 1e"/>
</dbReference>
<dbReference type="InterPro" id="IPR000719">
    <property type="entry name" value="Prot_kinase_dom"/>
</dbReference>
<gene>
    <name evidence="8" type="primary">LOC113695593</name>
</gene>
<proteinExistence type="predicted"/>
<dbReference type="FunFam" id="1.10.510.10:FF:000551">
    <property type="entry name" value="Non-specific serine/threonine protein kinase"/>
    <property type="match status" value="1"/>
</dbReference>
<dbReference type="PANTHER" id="PTHR24351">
    <property type="entry name" value="RIBOSOMAL PROTEIN S6 KINASE"/>
    <property type="match status" value="1"/>
</dbReference>
<keyword evidence="5" id="KW-0067">ATP-binding</keyword>
<name>A0A6P6SXH7_COFAR</name>
<dbReference type="SMART" id="SM00220">
    <property type="entry name" value="S_TKc"/>
    <property type="match status" value="1"/>
</dbReference>
<dbReference type="GeneID" id="113695593"/>
<reference evidence="8" key="2">
    <citation type="submission" date="2025-08" db="UniProtKB">
        <authorList>
            <consortium name="RefSeq"/>
        </authorList>
    </citation>
    <scope>IDENTIFICATION</scope>
    <source>
        <tissue evidence="8">Leaves</tissue>
    </source>
</reference>
<dbReference type="SUPFAM" id="SSF56112">
    <property type="entry name" value="Protein kinase-like (PK-like)"/>
    <property type="match status" value="1"/>
</dbReference>
<evidence type="ECO:0000256" key="3">
    <source>
        <dbReference type="ARBA" id="ARBA00022741"/>
    </source>
</evidence>
<dbReference type="Gene3D" id="3.30.200.20">
    <property type="entry name" value="Phosphorylase Kinase, domain 1"/>
    <property type="match status" value="1"/>
</dbReference>
<dbReference type="OrthoDB" id="63267at2759"/>
<reference evidence="7" key="1">
    <citation type="journal article" date="2025" name="Foods">
        <title>Unveiling the Microbial Signatures of Arabica Coffee Cherries: Insights into Ripeness Specific Diversity, Functional Traits, and Implications for Quality and Safety.</title>
        <authorList>
            <consortium name="RefSeq"/>
            <person name="Tenea G.N."/>
            <person name="Cifuentes V."/>
            <person name="Reyes P."/>
            <person name="Cevallos-Vallejos M."/>
        </authorList>
    </citation>
    <scope>NUCLEOTIDE SEQUENCE [LARGE SCALE GENOMIC DNA]</scope>
</reference>
<dbReference type="PROSITE" id="PS50011">
    <property type="entry name" value="PROTEIN_KINASE_DOM"/>
    <property type="match status" value="1"/>
</dbReference>
<evidence type="ECO:0000256" key="1">
    <source>
        <dbReference type="ARBA" id="ARBA00022527"/>
    </source>
</evidence>
<keyword evidence="3" id="KW-0547">Nucleotide-binding</keyword>
<dbReference type="GO" id="GO:0004674">
    <property type="term" value="F:protein serine/threonine kinase activity"/>
    <property type="evidence" value="ECO:0007669"/>
    <property type="project" value="UniProtKB-KW"/>
</dbReference>
<accession>A0A6P6SXH7</accession>
<sequence length="315" mass="35174">MVSCHLPSLKGGASRKPLKNLVPLPKRPLDVDHADLDFSDVFGPLPTQAPDANKSSEDPDLISNPREKLEKLSLQSTGLLDKASSEDVAIGLRDFQVLKLVGKGGGYGKVYQVRNVVSLSSDIFAMKVIRKAKTVDGDLADCVQSERENLRKVDHPFIVHLRNSFQTKHRLYLVLDFVNGGNLFFQLKRQGLLSEDIARIYAAEIVSAVSHLHANGILHRDLKPENVHLDAEGHAMLTDFGFAKQFNDPKNTRSDSIRGTMEYMAPEVVLGRYHDTDFSGRFSRTPFKCKKKNKKNNKGLRFNVSLITILSVCCY</sequence>
<evidence type="ECO:0000256" key="4">
    <source>
        <dbReference type="ARBA" id="ARBA00022777"/>
    </source>
</evidence>
<keyword evidence="2" id="KW-0808">Transferase</keyword>
<protein>
    <submittedName>
        <fullName evidence="8">Serine/threonine-protein kinase AtPK2/AtPK19-like</fullName>
    </submittedName>
</protein>